<reference evidence="2 3" key="1">
    <citation type="submission" date="2021-07" db="EMBL/GenBank/DDBJ databases">
        <title>Novel Helicobacter sp. Isolated from a cat.</title>
        <authorList>
            <person name="Rimbara E."/>
            <person name="Suzuki M."/>
        </authorList>
    </citation>
    <scope>NUCLEOTIDE SEQUENCE [LARGE SCALE GENOMIC DNA]</scope>
    <source>
        <strain evidence="3">NHP19-012</strain>
        <plasmid evidence="2 3">pNHP190012_4</plasmid>
    </source>
</reference>
<organism evidence="2 3">
    <name type="scientific">Helicobacter gastrofelis</name>
    <dbReference type="NCBI Taxonomy" id="2849642"/>
    <lineage>
        <taxon>Bacteria</taxon>
        <taxon>Pseudomonadati</taxon>
        <taxon>Campylobacterota</taxon>
        <taxon>Epsilonproteobacteria</taxon>
        <taxon>Campylobacterales</taxon>
        <taxon>Helicobacteraceae</taxon>
        <taxon>Helicobacter</taxon>
    </lineage>
</organism>
<geneLocation type="plasmid" evidence="2 3">
    <name>pNHP190012_4</name>
</geneLocation>
<keyword evidence="2" id="KW-0614">Plasmid</keyword>
<evidence type="ECO:0000256" key="1">
    <source>
        <dbReference type="SAM" id="MobiDB-lite"/>
    </source>
</evidence>
<gene>
    <name evidence="2" type="ORF">NHP190012_17050</name>
</gene>
<protein>
    <submittedName>
        <fullName evidence="2">Uncharacterized protein</fullName>
    </submittedName>
</protein>
<proteinExistence type="predicted"/>
<feature type="region of interest" description="Disordered" evidence="1">
    <location>
        <begin position="22"/>
        <end position="98"/>
    </location>
</feature>
<keyword evidence="3" id="KW-1185">Reference proteome</keyword>
<dbReference type="Proteomes" id="UP000826146">
    <property type="component" value="Plasmid pNHP190012_4"/>
</dbReference>
<feature type="compositionally biased region" description="Low complexity" evidence="1">
    <location>
        <begin position="80"/>
        <end position="98"/>
    </location>
</feature>
<name>A0ABN6I9K5_9HELI</name>
<sequence length="98" mass="11362">MAFKDDWGLMRETMDYIASLNRQKLRDTHKEKRQQHAKGWYARSKVEKRAKQRAQEQAKQTKDDTPTPSKSKPTPKPTEPLKSPQPTQSTTPKKPLGM</sequence>
<dbReference type="EMBL" id="AP024823">
    <property type="protein sequence ID" value="BCZ20063.1"/>
    <property type="molecule type" value="Genomic_DNA"/>
</dbReference>
<accession>A0ABN6I9K5</accession>
<evidence type="ECO:0000313" key="3">
    <source>
        <dbReference type="Proteomes" id="UP000826146"/>
    </source>
</evidence>
<feature type="compositionally biased region" description="Basic and acidic residues" evidence="1">
    <location>
        <begin position="44"/>
        <end position="65"/>
    </location>
</feature>
<evidence type="ECO:0000313" key="2">
    <source>
        <dbReference type="EMBL" id="BCZ20063.1"/>
    </source>
</evidence>